<comment type="caution">
    <text evidence="4">The sequence shown here is derived from an EMBL/GenBank/DDBJ whole genome shotgun (WGS) entry which is preliminary data.</text>
</comment>
<evidence type="ECO:0000313" key="4">
    <source>
        <dbReference type="EMBL" id="MFH4983361.1"/>
    </source>
</evidence>
<dbReference type="Gene3D" id="3.40.50.10440">
    <property type="entry name" value="Dihydroxyacetone kinase, domain 1"/>
    <property type="match status" value="1"/>
</dbReference>
<protein>
    <recommendedName>
        <fullName evidence="3">DhaK domain-containing protein</fullName>
    </recommendedName>
</protein>
<comment type="catalytic activity">
    <reaction evidence="2">
        <text>dihydroxyacetone + ATP = dihydroxyacetone phosphate + ADP + H(+)</text>
        <dbReference type="Rhea" id="RHEA:15773"/>
        <dbReference type="ChEBI" id="CHEBI:15378"/>
        <dbReference type="ChEBI" id="CHEBI:16016"/>
        <dbReference type="ChEBI" id="CHEBI:30616"/>
        <dbReference type="ChEBI" id="CHEBI:57642"/>
        <dbReference type="ChEBI" id="CHEBI:456216"/>
        <dbReference type="EC" id="2.7.1.29"/>
    </reaction>
</comment>
<dbReference type="Pfam" id="PF02733">
    <property type="entry name" value="Dak1"/>
    <property type="match status" value="1"/>
</dbReference>
<feature type="non-terminal residue" evidence="4">
    <location>
        <position position="286"/>
    </location>
</feature>
<dbReference type="GO" id="GO:0004371">
    <property type="term" value="F:glycerone kinase activity"/>
    <property type="evidence" value="ECO:0007669"/>
    <property type="project" value="UniProtKB-EC"/>
</dbReference>
<dbReference type="EMBL" id="JBGFUD010012033">
    <property type="protein sequence ID" value="MFH4983361.1"/>
    <property type="molecule type" value="Genomic_DNA"/>
</dbReference>
<accession>A0ABD6EU24</accession>
<evidence type="ECO:0000313" key="5">
    <source>
        <dbReference type="Proteomes" id="UP001608902"/>
    </source>
</evidence>
<reference evidence="4 5" key="1">
    <citation type="submission" date="2024-08" db="EMBL/GenBank/DDBJ databases">
        <title>Gnathostoma spinigerum genome.</title>
        <authorList>
            <person name="Gonzalez-Bertolin B."/>
            <person name="Monzon S."/>
            <person name="Zaballos A."/>
            <person name="Jimenez P."/>
            <person name="Dekumyoy P."/>
            <person name="Varona S."/>
            <person name="Cuesta I."/>
            <person name="Sumanam S."/>
            <person name="Adisakwattana P."/>
            <person name="Gasser R.B."/>
            <person name="Hernandez-Gonzalez A."/>
            <person name="Young N.D."/>
            <person name="Perteguer M.J."/>
        </authorList>
    </citation>
    <scope>NUCLEOTIDE SEQUENCE [LARGE SCALE GENOMIC DNA]</scope>
    <source>
        <strain evidence="4">AL3</strain>
        <tissue evidence="4">Liver</tissue>
    </source>
</reference>
<evidence type="ECO:0000256" key="1">
    <source>
        <dbReference type="ARBA" id="ARBA00047974"/>
    </source>
</evidence>
<dbReference type="GO" id="GO:0050354">
    <property type="term" value="F:triokinase activity"/>
    <property type="evidence" value="ECO:0007669"/>
    <property type="project" value="UniProtKB-EC"/>
</dbReference>
<sequence length="286" mass="30128">MGLPLRSTPSPVSKKFINKEDRVVDDSIRGLVFAHRNLQIHQSCGRVVLRSEYGEKGDDSKVSLIAGGGSGHEPFAAGFVGKGFLSAAVCGNIFASPPTAHVVSAIEAVRSKKGCVVFVINYTGDRLNFGLALERHKTKYGEEFPAQMVVIADDVALEKVPHGKGIGRRGLAGSTLLLKIVGAMAESGCDVEKIVETAQLVNSNMGTLGVSLEACSLPGKGHMFALGADEMEVGLGIHGEPGCERQSLANCDKVVDTILSRLTQSDKLQLESGAETVVLLNNLGST</sequence>
<proteinExistence type="predicted"/>
<gene>
    <name evidence="4" type="ORF">AB6A40_010070</name>
</gene>
<dbReference type="Proteomes" id="UP001608902">
    <property type="component" value="Unassembled WGS sequence"/>
</dbReference>
<dbReference type="InterPro" id="IPR050861">
    <property type="entry name" value="Dihydroxyacetone_Kinase"/>
</dbReference>
<dbReference type="FunFam" id="3.40.50.10440:FF:000001">
    <property type="entry name" value="Dihydroxyacetone kinase, DhaK subunit"/>
    <property type="match status" value="1"/>
</dbReference>
<dbReference type="PANTHER" id="PTHR28629">
    <property type="entry name" value="TRIOKINASE/FMN CYCLASE"/>
    <property type="match status" value="1"/>
</dbReference>
<dbReference type="PANTHER" id="PTHR28629:SF4">
    <property type="entry name" value="TRIOKINASE_FMN CYCLASE"/>
    <property type="match status" value="1"/>
</dbReference>
<feature type="domain" description="DhaK" evidence="3">
    <location>
        <begin position="19"/>
        <end position="286"/>
    </location>
</feature>
<evidence type="ECO:0000259" key="3">
    <source>
        <dbReference type="PROSITE" id="PS51481"/>
    </source>
</evidence>
<dbReference type="Gene3D" id="3.30.1180.20">
    <property type="entry name" value="Dihydroxyacetone kinase, domain 2"/>
    <property type="match status" value="1"/>
</dbReference>
<keyword evidence="5" id="KW-1185">Reference proteome</keyword>
<dbReference type="AlphaFoldDB" id="A0ABD6EU24"/>
<comment type="catalytic activity">
    <reaction evidence="1">
        <text>D-glyceraldehyde + ATP = D-glyceraldehyde 3-phosphate + ADP + H(+)</text>
        <dbReference type="Rhea" id="RHEA:13941"/>
        <dbReference type="ChEBI" id="CHEBI:15378"/>
        <dbReference type="ChEBI" id="CHEBI:17378"/>
        <dbReference type="ChEBI" id="CHEBI:30616"/>
        <dbReference type="ChEBI" id="CHEBI:59776"/>
        <dbReference type="ChEBI" id="CHEBI:456216"/>
        <dbReference type="EC" id="2.7.1.28"/>
    </reaction>
</comment>
<dbReference type="PROSITE" id="PS51481">
    <property type="entry name" value="DHAK"/>
    <property type="match status" value="1"/>
</dbReference>
<organism evidence="4 5">
    <name type="scientific">Gnathostoma spinigerum</name>
    <dbReference type="NCBI Taxonomy" id="75299"/>
    <lineage>
        <taxon>Eukaryota</taxon>
        <taxon>Metazoa</taxon>
        <taxon>Ecdysozoa</taxon>
        <taxon>Nematoda</taxon>
        <taxon>Chromadorea</taxon>
        <taxon>Rhabditida</taxon>
        <taxon>Spirurina</taxon>
        <taxon>Gnathostomatomorpha</taxon>
        <taxon>Gnathostomatoidea</taxon>
        <taxon>Gnathostomatidae</taxon>
        <taxon>Gnathostoma</taxon>
    </lineage>
</organism>
<dbReference type="InterPro" id="IPR004006">
    <property type="entry name" value="DhaK_dom"/>
</dbReference>
<name>A0ABD6EU24_9BILA</name>
<evidence type="ECO:0000256" key="2">
    <source>
        <dbReference type="ARBA" id="ARBA00048898"/>
    </source>
</evidence>
<dbReference type="SUPFAM" id="SSF82549">
    <property type="entry name" value="DAK1/DegV-like"/>
    <property type="match status" value="1"/>
</dbReference>